<organism evidence="6 7">
    <name type="scientific">Sulfurospirillum diekertiae</name>
    <dbReference type="NCBI Taxonomy" id="1854492"/>
    <lineage>
        <taxon>Bacteria</taxon>
        <taxon>Pseudomonadati</taxon>
        <taxon>Campylobacterota</taxon>
        <taxon>Epsilonproteobacteria</taxon>
        <taxon>Campylobacterales</taxon>
        <taxon>Sulfurospirillaceae</taxon>
        <taxon>Sulfurospirillum</taxon>
    </lineage>
</organism>
<evidence type="ECO:0000259" key="2">
    <source>
        <dbReference type="Pfam" id="PF25876"/>
    </source>
</evidence>
<dbReference type="InterPro" id="IPR058625">
    <property type="entry name" value="MdtA-like_BSH"/>
</dbReference>
<keyword evidence="7" id="KW-1185">Reference proteome</keyword>
<dbReference type="Gene3D" id="1.10.287.470">
    <property type="entry name" value="Helix hairpin bin"/>
    <property type="match status" value="1"/>
</dbReference>
<name>A0A1Y0HKI2_9BACT</name>
<dbReference type="Proteomes" id="UP000196005">
    <property type="component" value="Chromosome"/>
</dbReference>
<dbReference type="RefSeq" id="WP_087438514.1">
    <property type="nucleotide sequence ID" value="NZ_CP021416.1"/>
</dbReference>
<evidence type="ECO:0000313" key="6">
    <source>
        <dbReference type="EMBL" id="ARU48572.1"/>
    </source>
</evidence>
<evidence type="ECO:0000256" key="1">
    <source>
        <dbReference type="ARBA" id="ARBA00009477"/>
    </source>
</evidence>
<dbReference type="Pfam" id="PF25917">
    <property type="entry name" value="BSH_RND"/>
    <property type="match status" value="1"/>
</dbReference>
<dbReference type="Pfam" id="PF25989">
    <property type="entry name" value="YknX_C"/>
    <property type="match status" value="1"/>
</dbReference>
<dbReference type="Gene3D" id="2.40.420.20">
    <property type="match status" value="1"/>
</dbReference>
<reference evidence="7" key="1">
    <citation type="submission" date="2017-05" db="EMBL/GenBank/DDBJ databases">
        <title>Dechlorination kinetics govern the competition between two new strains of the genus Sulfurospirillum.</title>
        <authorList>
            <person name="Buttet G.F."/>
            <person name="Murray A.M."/>
            <person name="Goris T."/>
            <person name="Burion M."/>
            <person name="Lin B."/>
            <person name="Rolle M."/>
            <person name="Maillard J."/>
        </authorList>
    </citation>
    <scope>NUCLEOTIDE SEQUENCE [LARGE SCALE GENOMIC DNA]</scope>
    <source>
        <strain evidence="7">SL2-1</strain>
    </source>
</reference>
<gene>
    <name evidence="6" type="ORF">Sdiek1_1408</name>
</gene>
<evidence type="ECO:0000259" key="5">
    <source>
        <dbReference type="Pfam" id="PF25989"/>
    </source>
</evidence>
<dbReference type="GO" id="GO:0022857">
    <property type="term" value="F:transmembrane transporter activity"/>
    <property type="evidence" value="ECO:0007669"/>
    <property type="project" value="InterPro"/>
</dbReference>
<proteinExistence type="inferred from homology"/>
<dbReference type="Pfam" id="PF25876">
    <property type="entry name" value="HH_MFP_RND"/>
    <property type="match status" value="1"/>
</dbReference>
<sequence>MTTNRVYLTYARYALIGVLGAFLVTGCSSQDKKAAGGMPAMPPLSVSTYKVITSDVPVSLEYPAKVKSMQQVNIVARVSGVLEKKHFTEGSFVKAGDTLYQIDSDRYEALMQEAVADVGMKEATLKQATRDWDRTKALFEQDAVSQKERDAALSAYESAGASLKSSQAALKKATIDFNYTKVKATISGMTSLNAQDVGSYVGSSSDTMTLTTITQTDPIYVEFSLPDIELLKKRYVMGTGNWNSLAQAKLPIQLSTPDGSKYAKMGTLDFIDSYVDAETSTIKARATFANPNNILIPGLFVRVNVEGLVYKDAISIPQKALLQEAIGSFVYVVKEGKATKVPVKAGTVHNDTYIIESGLSAGDVVITDNLTKLRPGSAVNVIEAKE</sequence>
<dbReference type="Gene3D" id="2.40.50.100">
    <property type="match status" value="1"/>
</dbReference>
<feature type="domain" description="Multidrug resistance protein MdtA-like alpha-helical hairpin" evidence="2">
    <location>
        <begin position="113"/>
        <end position="180"/>
    </location>
</feature>
<dbReference type="InterPro" id="IPR058637">
    <property type="entry name" value="YknX-like_C"/>
</dbReference>
<dbReference type="InterPro" id="IPR006143">
    <property type="entry name" value="RND_pump_MFP"/>
</dbReference>
<dbReference type="NCBIfam" id="TIGR01730">
    <property type="entry name" value="RND_mfp"/>
    <property type="match status" value="1"/>
</dbReference>
<protein>
    <submittedName>
        <fullName evidence="6">Efflux pump periplasmic linker BepD</fullName>
    </submittedName>
</protein>
<dbReference type="Gene3D" id="2.40.30.170">
    <property type="match status" value="1"/>
</dbReference>
<accession>A0A1Y0HKI2</accession>
<dbReference type="EMBL" id="CP021416">
    <property type="protein sequence ID" value="ARU48572.1"/>
    <property type="molecule type" value="Genomic_DNA"/>
</dbReference>
<comment type="similarity">
    <text evidence="1">Belongs to the membrane fusion protein (MFP) (TC 8.A.1) family.</text>
</comment>
<dbReference type="InterPro" id="IPR058626">
    <property type="entry name" value="MdtA-like_b-barrel"/>
</dbReference>
<feature type="domain" description="Multidrug resistance protein MdtA-like beta-barrel" evidence="4">
    <location>
        <begin position="218"/>
        <end position="306"/>
    </location>
</feature>
<dbReference type="GO" id="GO:0005886">
    <property type="term" value="C:plasma membrane"/>
    <property type="evidence" value="ECO:0007669"/>
    <property type="project" value="TreeGrafter"/>
</dbReference>
<dbReference type="Pfam" id="PF25944">
    <property type="entry name" value="Beta-barrel_RND"/>
    <property type="match status" value="1"/>
</dbReference>
<evidence type="ECO:0000313" key="7">
    <source>
        <dbReference type="Proteomes" id="UP000196005"/>
    </source>
</evidence>
<evidence type="ECO:0000259" key="4">
    <source>
        <dbReference type="Pfam" id="PF25944"/>
    </source>
</evidence>
<dbReference type="PANTHER" id="PTHR30158">
    <property type="entry name" value="ACRA/E-RELATED COMPONENT OF DRUG EFFLUX TRANSPORTER"/>
    <property type="match status" value="1"/>
</dbReference>
<feature type="domain" description="Multidrug resistance protein MdtA-like barrel-sandwich hybrid" evidence="3">
    <location>
        <begin position="71"/>
        <end position="211"/>
    </location>
</feature>
<dbReference type="GO" id="GO:0046677">
    <property type="term" value="P:response to antibiotic"/>
    <property type="evidence" value="ECO:0007669"/>
    <property type="project" value="TreeGrafter"/>
</dbReference>
<dbReference type="InterPro" id="IPR058624">
    <property type="entry name" value="MdtA-like_HH"/>
</dbReference>
<evidence type="ECO:0000259" key="3">
    <source>
        <dbReference type="Pfam" id="PF25917"/>
    </source>
</evidence>
<dbReference type="KEGG" id="suls:Sdiek1_1408"/>
<dbReference type="PROSITE" id="PS51257">
    <property type="entry name" value="PROKAR_LIPOPROTEIN"/>
    <property type="match status" value="1"/>
</dbReference>
<dbReference type="SUPFAM" id="SSF111369">
    <property type="entry name" value="HlyD-like secretion proteins"/>
    <property type="match status" value="1"/>
</dbReference>
<feature type="domain" description="YknX-like C-terminal permuted SH3-like" evidence="5">
    <location>
        <begin position="314"/>
        <end position="381"/>
    </location>
</feature>
<dbReference type="AlphaFoldDB" id="A0A1Y0HKI2"/>
<dbReference type="OrthoDB" id="9772050at2"/>
<dbReference type="GO" id="GO:0030313">
    <property type="term" value="C:cell envelope"/>
    <property type="evidence" value="ECO:0007669"/>
    <property type="project" value="UniProtKB-SubCell"/>
</dbReference>